<proteinExistence type="predicted"/>
<keyword evidence="3" id="KW-1185">Reference proteome</keyword>
<dbReference type="Proteomes" id="UP001376459">
    <property type="component" value="Unassembled WGS sequence"/>
</dbReference>
<name>A0ABU8UJ86_9ACTN</name>
<organism evidence="2 3">
    <name type="scientific">Streptomyces machairae</name>
    <dbReference type="NCBI Taxonomy" id="3134109"/>
    <lineage>
        <taxon>Bacteria</taxon>
        <taxon>Bacillati</taxon>
        <taxon>Actinomycetota</taxon>
        <taxon>Actinomycetes</taxon>
        <taxon>Kitasatosporales</taxon>
        <taxon>Streptomycetaceae</taxon>
        <taxon>Streptomyces</taxon>
    </lineage>
</organism>
<dbReference type="EMBL" id="JBBKAK010000001">
    <property type="protein sequence ID" value="MEJ8668411.1"/>
    <property type="molecule type" value="Genomic_DNA"/>
</dbReference>
<comment type="caution">
    <text evidence="2">The sequence shown here is derived from an EMBL/GenBank/DDBJ whole genome shotgun (WGS) entry which is preliminary data.</text>
</comment>
<evidence type="ECO:0000313" key="2">
    <source>
        <dbReference type="EMBL" id="MEJ8668411.1"/>
    </source>
</evidence>
<evidence type="ECO:0000256" key="1">
    <source>
        <dbReference type="SAM" id="MobiDB-lite"/>
    </source>
</evidence>
<feature type="region of interest" description="Disordered" evidence="1">
    <location>
        <begin position="1"/>
        <end position="30"/>
    </location>
</feature>
<sequence length="68" mass="7672">MSISQEKAQIRARIAGRKRQNPNADVSDDQRALKTLSLEEHIKRVVESAPTPTPEQIARLRDLLPLVD</sequence>
<evidence type="ECO:0000313" key="3">
    <source>
        <dbReference type="Proteomes" id="UP001376459"/>
    </source>
</evidence>
<protein>
    <submittedName>
        <fullName evidence="2">Uncharacterized protein</fullName>
    </submittedName>
</protein>
<reference evidence="2 3" key="1">
    <citation type="submission" date="2024-03" db="EMBL/GenBank/DDBJ databases">
        <title>Novel Streptomyces species of biotechnological and ecological value are a feature of Machair soil.</title>
        <authorList>
            <person name="Prole J.R."/>
            <person name="Goodfellow M."/>
            <person name="Allenby N."/>
            <person name="Ward A.C."/>
        </authorList>
    </citation>
    <scope>NUCLEOTIDE SEQUENCE [LARGE SCALE GENOMIC DNA]</scope>
    <source>
        <strain evidence="2 3">MS1.AVA.1</strain>
    </source>
</reference>
<gene>
    <name evidence="2" type="ORF">WKI71_07110</name>
</gene>
<accession>A0ABU8UJ86</accession>